<evidence type="ECO:0000256" key="4">
    <source>
        <dbReference type="ARBA" id="ARBA00022723"/>
    </source>
</evidence>
<organism evidence="14">
    <name type="scientific">Ditylum brightwellii</name>
    <dbReference type="NCBI Taxonomy" id="49249"/>
    <lineage>
        <taxon>Eukaryota</taxon>
        <taxon>Sar</taxon>
        <taxon>Stramenopiles</taxon>
        <taxon>Ochrophyta</taxon>
        <taxon>Bacillariophyta</taxon>
        <taxon>Mediophyceae</taxon>
        <taxon>Lithodesmiophycidae</taxon>
        <taxon>Lithodesmiales</taxon>
        <taxon>Lithodesmiaceae</taxon>
        <taxon>Ditylum</taxon>
    </lineage>
</organism>
<comment type="subcellular location">
    <subcellularLocation>
        <location evidence="2">Nucleus</location>
    </subcellularLocation>
</comment>
<evidence type="ECO:0000256" key="7">
    <source>
        <dbReference type="ARBA" id="ARBA00022801"/>
    </source>
</evidence>
<keyword evidence="3" id="KW-0540">Nuclease</keyword>
<evidence type="ECO:0008006" key="15">
    <source>
        <dbReference type="Google" id="ProtNLM"/>
    </source>
</evidence>
<dbReference type="GO" id="GO:0006310">
    <property type="term" value="P:DNA recombination"/>
    <property type="evidence" value="ECO:0007669"/>
    <property type="project" value="UniProtKB-KW"/>
</dbReference>
<evidence type="ECO:0000256" key="6">
    <source>
        <dbReference type="ARBA" id="ARBA00022763"/>
    </source>
</evidence>
<reference evidence="14" key="1">
    <citation type="submission" date="2021-01" db="EMBL/GenBank/DDBJ databases">
        <authorList>
            <person name="Corre E."/>
            <person name="Pelletier E."/>
            <person name="Niang G."/>
            <person name="Scheremetjew M."/>
            <person name="Finn R."/>
            <person name="Kale V."/>
            <person name="Holt S."/>
            <person name="Cochrane G."/>
            <person name="Meng A."/>
            <person name="Brown T."/>
            <person name="Cohen L."/>
        </authorList>
    </citation>
    <scope>NUCLEOTIDE SEQUENCE</scope>
    <source>
        <strain evidence="14">Pop2</strain>
    </source>
</reference>
<dbReference type="AlphaFoldDB" id="A0A7S1YVT7"/>
<comment type="cofactor">
    <cofactor evidence="1">
        <name>Mg(2+)</name>
        <dbReference type="ChEBI" id="CHEBI:18420"/>
    </cofactor>
</comment>
<keyword evidence="11" id="KW-0539">Nucleus</keyword>
<keyword evidence="9" id="KW-0233">DNA recombination</keyword>
<proteinExistence type="predicted"/>
<feature type="region of interest" description="Disordered" evidence="13">
    <location>
        <begin position="305"/>
        <end position="329"/>
    </location>
</feature>
<evidence type="ECO:0000256" key="9">
    <source>
        <dbReference type="ARBA" id="ARBA00023172"/>
    </source>
</evidence>
<gene>
    <name evidence="14" type="ORF">DBRI1063_LOCUS6174</name>
</gene>
<keyword evidence="8" id="KW-0460">Magnesium</keyword>
<feature type="compositionally biased region" description="Acidic residues" evidence="13">
    <location>
        <begin position="15"/>
        <end position="42"/>
    </location>
</feature>
<dbReference type="PANTHER" id="PTHR21077">
    <property type="entry name" value="EME1 PROTEIN"/>
    <property type="match status" value="1"/>
</dbReference>
<evidence type="ECO:0000256" key="3">
    <source>
        <dbReference type="ARBA" id="ARBA00022722"/>
    </source>
</evidence>
<evidence type="ECO:0000256" key="1">
    <source>
        <dbReference type="ARBA" id="ARBA00001946"/>
    </source>
</evidence>
<feature type="region of interest" description="Disordered" evidence="13">
    <location>
        <begin position="1"/>
        <end position="73"/>
    </location>
</feature>
<dbReference type="PANTHER" id="PTHR21077:SF5">
    <property type="entry name" value="CROSSOVER JUNCTION ENDONUCLEASE MMS4"/>
    <property type="match status" value="1"/>
</dbReference>
<feature type="compositionally biased region" description="Low complexity" evidence="13">
    <location>
        <begin position="305"/>
        <end position="325"/>
    </location>
</feature>
<evidence type="ECO:0000256" key="10">
    <source>
        <dbReference type="ARBA" id="ARBA00023204"/>
    </source>
</evidence>
<dbReference type="Pfam" id="PF21292">
    <property type="entry name" value="EME1-MUS81_C"/>
    <property type="match status" value="1"/>
</dbReference>
<protein>
    <recommendedName>
        <fullName evidence="15">ERCC4 domain-containing protein</fullName>
    </recommendedName>
</protein>
<feature type="compositionally biased region" description="Basic and acidic residues" evidence="13">
    <location>
        <begin position="146"/>
        <end position="175"/>
    </location>
</feature>
<sequence>MNDDSLGKNLAIRLDDEDDESQQSNSNDEDDLVFDLTQDEDENEKKPPKKAMHVEPSSSSSCDEHDDNDKDCDLLNLSPVFVRRSNTVSSSLSSSSSFSLAGRTTSLTSATVATTSTSSSSSLVTKQSTATATTKRKRSNTNKQTLEQEKKQKAAEREEARRMKQQKKEHEKQMRAEIKRREEQADGKFASREIGVLFAFQDDASRIAMMRGEKDKNDNSSCVEHALLEGLKEQKYLYGFISQQQRRPDASLEREHSIGNVCGGEQCICIRWVRKDLLLGGAKSAALSINGCIIVDQDDDAENNAIENKENNNNTSVTDTNSRVSANGTHDSDVQRMDIVYFLFHDPGVFLDLLERDADAEMRDDYPKIRAWLRLVRATLQTDWEQLSVDSRGGGNATTGPSRIVLMLHNVLYELNQRWNVCDTGGRGGRGRGRATASIPSGSAETPAVLINEEELHDAIAWLLMEQNVECTLTSSTDDTVEYILGVTKALSQLPYYEDATELQCVRKLKPDVDTTTPFEKAKDCWRRQLQQIPQISDAKATKLVEKYPTARALMEAYEDPSYSVEEKRAMLAPCMDDRRNHAKLSDCIYRLMTSTDPNELI</sequence>
<dbReference type="InterPro" id="IPR042530">
    <property type="entry name" value="EME1/EME2_C"/>
</dbReference>
<keyword evidence="7" id="KW-0378">Hydrolase</keyword>
<dbReference type="Gene3D" id="3.40.50.10130">
    <property type="match status" value="1"/>
</dbReference>
<dbReference type="GO" id="GO:0005634">
    <property type="term" value="C:nucleus"/>
    <property type="evidence" value="ECO:0007669"/>
    <property type="project" value="UniProtKB-SubCell"/>
</dbReference>
<keyword evidence="10" id="KW-0234">DNA repair</keyword>
<dbReference type="GO" id="GO:0048476">
    <property type="term" value="C:Holliday junction resolvase complex"/>
    <property type="evidence" value="ECO:0007669"/>
    <property type="project" value="InterPro"/>
</dbReference>
<feature type="region of interest" description="Disordered" evidence="13">
    <location>
        <begin position="113"/>
        <end position="175"/>
    </location>
</feature>
<evidence type="ECO:0000256" key="12">
    <source>
        <dbReference type="ARBA" id="ARBA00023254"/>
    </source>
</evidence>
<keyword evidence="5" id="KW-0255">Endonuclease</keyword>
<evidence type="ECO:0000256" key="2">
    <source>
        <dbReference type="ARBA" id="ARBA00004123"/>
    </source>
</evidence>
<evidence type="ECO:0000313" key="14">
    <source>
        <dbReference type="EMBL" id="CAD9320845.1"/>
    </source>
</evidence>
<keyword evidence="6" id="KW-0227">DNA damage</keyword>
<evidence type="ECO:0000256" key="13">
    <source>
        <dbReference type="SAM" id="MobiDB-lite"/>
    </source>
</evidence>
<evidence type="ECO:0000256" key="11">
    <source>
        <dbReference type="ARBA" id="ARBA00023242"/>
    </source>
</evidence>
<dbReference type="GO" id="GO:0046872">
    <property type="term" value="F:metal ion binding"/>
    <property type="evidence" value="ECO:0007669"/>
    <property type="project" value="UniProtKB-KW"/>
</dbReference>
<keyword evidence="4" id="KW-0479">Metal-binding</keyword>
<evidence type="ECO:0000256" key="5">
    <source>
        <dbReference type="ARBA" id="ARBA00022759"/>
    </source>
</evidence>
<dbReference type="GO" id="GO:0051321">
    <property type="term" value="P:meiotic cell cycle"/>
    <property type="evidence" value="ECO:0007669"/>
    <property type="project" value="UniProtKB-KW"/>
</dbReference>
<accession>A0A7S1YVT7</accession>
<dbReference type="GO" id="GO:0004519">
    <property type="term" value="F:endonuclease activity"/>
    <property type="evidence" value="ECO:0007669"/>
    <property type="project" value="UniProtKB-KW"/>
</dbReference>
<dbReference type="Gene3D" id="1.10.150.670">
    <property type="entry name" value="Crossover junction endonuclease EME1, DNA-binding domain"/>
    <property type="match status" value="1"/>
</dbReference>
<dbReference type="InterPro" id="IPR033310">
    <property type="entry name" value="Mms4/EME1/EME2"/>
</dbReference>
<dbReference type="GO" id="GO:0006281">
    <property type="term" value="P:DNA repair"/>
    <property type="evidence" value="ECO:0007669"/>
    <property type="project" value="UniProtKB-KW"/>
</dbReference>
<feature type="compositionally biased region" description="Low complexity" evidence="13">
    <location>
        <begin position="113"/>
        <end position="125"/>
    </location>
</feature>
<name>A0A7S1YVT7_9STRA</name>
<dbReference type="EMBL" id="HBGN01009635">
    <property type="protein sequence ID" value="CAD9320845.1"/>
    <property type="molecule type" value="Transcribed_RNA"/>
</dbReference>
<dbReference type="GO" id="GO:0016787">
    <property type="term" value="F:hydrolase activity"/>
    <property type="evidence" value="ECO:0007669"/>
    <property type="project" value="UniProtKB-KW"/>
</dbReference>
<keyword evidence="12" id="KW-0469">Meiosis</keyword>
<evidence type="ECO:0000256" key="8">
    <source>
        <dbReference type="ARBA" id="ARBA00022842"/>
    </source>
</evidence>